<feature type="domain" description="DUF6570" evidence="2">
    <location>
        <begin position="114"/>
        <end position="244"/>
    </location>
</feature>
<evidence type="ECO:0000313" key="3">
    <source>
        <dbReference type="EMBL" id="KAH9372192.1"/>
    </source>
</evidence>
<dbReference type="Pfam" id="PF20209">
    <property type="entry name" value="DUF6570"/>
    <property type="match status" value="1"/>
</dbReference>
<protein>
    <recommendedName>
        <fullName evidence="2">DUF6570 domain-containing protein</fullName>
    </recommendedName>
</protein>
<dbReference type="Proteomes" id="UP000821853">
    <property type="component" value="Chromosome 3"/>
</dbReference>
<dbReference type="OrthoDB" id="6141723at2759"/>
<feature type="compositionally biased region" description="Basic and acidic residues" evidence="1">
    <location>
        <begin position="1"/>
        <end position="37"/>
    </location>
</feature>
<dbReference type="AlphaFoldDB" id="A0A9J6GCN5"/>
<feature type="region of interest" description="Disordered" evidence="1">
    <location>
        <begin position="252"/>
        <end position="275"/>
    </location>
</feature>
<name>A0A9J6GCN5_HAELO</name>
<keyword evidence="4" id="KW-1185">Reference proteome</keyword>
<feature type="region of interest" description="Disordered" evidence="1">
    <location>
        <begin position="1"/>
        <end position="45"/>
    </location>
</feature>
<dbReference type="VEuPathDB" id="VectorBase:HLOH_044872"/>
<dbReference type="InterPro" id="IPR046700">
    <property type="entry name" value="DUF6570"/>
</dbReference>
<accession>A0A9J6GCN5</accession>
<comment type="caution">
    <text evidence="3">The sequence shown here is derived from an EMBL/GenBank/DDBJ whole genome shotgun (WGS) entry which is preliminary data.</text>
</comment>
<evidence type="ECO:0000256" key="1">
    <source>
        <dbReference type="SAM" id="MobiDB-lite"/>
    </source>
</evidence>
<gene>
    <name evidence="3" type="ORF">HPB48_019227</name>
</gene>
<sequence length="275" mass="31944">MRRRRAGPERCPEAAAENRRRRVEDPVFQPIERESRRLNARRRRESDPGLRLLDNFQHQARRDMGWAKLGTADRLWFDVNLSTMNSVRNYEQRSSALQVLREAFPDATDHDEMKGKLPQFSTTNGFVYPPKPSSLPRLNDVEERMVAPRIPFMNIRRLTHGAGQYGIRGQVINVPIDVQQTVKSLPRSVPNDAAIHVHLKRRLLAKPVYKAGVVTKNKVYAWLEYWWRQPLYRFYGVEIQWEELGRIPEEAGPIDDEDIGPGENLEDLNDPVLMA</sequence>
<proteinExistence type="predicted"/>
<evidence type="ECO:0000313" key="4">
    <source>
        <dbReference type="Proteomes" id="UP000821853"/>
    </source>
</evidence>
<evidence type="ECO:0000259" key="2">
    <source>
        <dbReference type="Pfam" id="PF20209"/>
    </source>
</evidence>
<feature type="compositionally biased region" description="Acidic residues" evidence="1">
    <location>
        <begin position="252"/>
        <end position="269"/>
    </location>
</feature>
<dbReference type="EMBL" id="JABSTR010000005">
    <property type="protein sequence ID" value="KAH9372192.1"/>
    <property type="molecule type" value="Genomic_DNA"/>
</dbReference>
<organism evidence="3 4">
    <name type="scientific">Haemaphysalis longicornis</name>
    <name type="common">Bush tick</name>
    <dbReference type="NCBI Taxonomy" id="44386"/>
    <lineage>
        <taxon>Eukaryota</taxon>
        <taxon>Metazoa</taxon>
        <taxon>Ecdysozoa</taxon>
        <taxon>Arthropoda</taxon>
        <taxon>Chelicerata</taxon>
        <taxon>Arachnida</taxon>
        <taxon>Acari</taxon>
        <taxon>Parasitiformes</taxon>
        <taxon>Ixodida</taxon>
        <taxon>Ixodoidea</taxon>
        <taxon>Ixodidae</taxon>
        <taxon>Haemaphysalinae</taxon>
        <taxon>Haemaphysalis</taxon>
    </lineage>
</organism>
<reference evidence="3 4" key="1">
    <citation type="journal article" date="2020" name="Cell">
        <title>Large-Scale Comparative Analyses of Tick Genomes Elucidate Their Genetic Diversity and Vector Capacities.</title>
        <authorList>
            <consortium name="Tick Genome and Microbiome Consortium (TIGMIC)"/>
            <person name="Jia N."/>
            <person name="Wang J."/>
            <person name="Shi W."/>
            <person name="Du L."/>
            <person name="Sun Y."/>
            <person name="Zhan W."/>
            <person name="Jiang J.F."/>
            <person name="Wang Q."/>
            <person name="Zhang B."/>
            <person name="Ji P."/>
            <person name="Bell-Sakyi L."/>
            <person name="Cui X.M."/>
            <person name="Yuan T.T."/>
            <person name="Jiang B.G."/>
            <person name="Yang W.F."/>
            <person name="Lam T.T."/>
            <person name="Chang Q.C."/>
            <person name="Ding S.J."/>
            <person name="Wang X.J."/>
            <person name="Zhu J.G."/>
            <person name="Ruan X.D."/>
            <person name="Zhao L."/>
            <person name="Wei J.T."/>
            <person name="Ye R.Z."/>
            <person name="Que T.C."/>
            <person name="Du C.H."/>
            <person name="Zhou Y.H."/>
            <person name="Cheng J.X."/>
            <person name="Dai P.F."/>
            <person name="Guo W.B."/>
            <person name="Han X.H."/>
            <person name="Huang E.J."/>
            <person name="Li L.F."/>
            <person name="Wei W."/>
            <person name="Gao Y.C."/>
            <person name="Liu J.Z."/>
            <person name="Shao H.Z."/>
            <person name="Wang X."/>
            <person name="Wang C.C."/>
            <person name="Yang T.C."/>
            <person name="Huo Q.B."/>
            <person name="Li W."/>
            <person name="Chen H.Y."/>
            <person name="Chen S.E."/>
            <person name="Zhou L.G."/>
            <person name="Ni X.B."/>
            <person name="Tian J.H."/>
            <person name="Sheng Y."/>
            <person name="Liu T."/>
            <person name="Pan Y.S."/>
            <person name="Xia L.Y."/>
            <person name="Li J."/>
            <person name="Zhao F."/>
            <person name="Cao W.C."/>
        </authorList>
    </citation>
    <scope>NUCLEOTIDE SEQUENCE [LARGE SCALE GENOMIC DNA]</scope>
    <source>
        <strain evidence="3">HaeL-2018</strain>
    </source>
</reference>